<dbReference type="InterPro" id="IPR013099">
    <property type="entry name" value="K_chnl_dom"/>
</dbReference>
<name>A0A1R2C470_9CILI</name>
<evidence type="ECO:0000313" key="3">
    <source>
        <dbReference type="EMBL" id="OMJ83806.1"/>
    </source>
</evidence>
<dbReference type="SUPFAM" id="SSF81324">
    <property type="entry name" value="Voltage-gated potassium channels"/>
    <property type="match status" value="1"/>
</dbReference>
<dbReference type="GO" id="GO:0016020">
    <property type="term" value="C:membrane"/>
    <property type="evidence" value="ECO:0007669"/>
    <property type="project" value="InterPro"/>
</dbReference>
<proteinExistence type="predicted"/>
<dbReference type="InterPro" id="IPR015449">
    <property type="entry name" value="K_chnl_Ca-activ_SK"/>
</dbReference>
<evidence type="ECO:0000313" key="4">
    <source>
        <dbReference type="Proteomes" id="UP000187209"/>
    </source>
</evidence>
<comment type="caution">
    <text evidence="3">The sequence shown here is derived from an EMBL/GenBank/DDBJ whole genome shotgun (WGS) entry which is preliminary data.</text>
</comment>
<gene>
    <name evidence="3" type="ORF">SteCoe_15216</name>
</gene>
<dbReference type="OrthoDB" id="433309at2759"/>
<keyword evidence="4" id="KW-1185">Reference proteome</keyword>
<feature type="transmembrane region" description="Helical" evidence="1">
    <location>
        <begin position="281"/>
        <end position="304"/>
    </location>
</feature>
<feature type="transmembrane region" description="Helical" evidence="1">
    <location>
        <begin position="218"/>
        <end position="236"/>
    </location>
</feature>
<feature type="transmembrane region" description="Helical" evidence="1">
    <location>
        <begin position="157"/>
        <end position="176"/>
    </location>
</feature>
<feature type="transmembrane region" description="Helical" evidence="1">
    <location>
        <begin position="126"/>
        <end position="145"/>
    </location>
</feature>
<dbReference type="Proteomes" id="UP000187209">
    <property type="component" value="Unassembled WGS sequence"/>
</dbReference>
<feature type="transmembrane region" description="Helical" evidence="1">
    <location>
        <begin position="42"/>
        <end position="64"/>
    </location>
</feature>
<feature type="transmembrane region" description="Helical" evidence="1">
    <location>
        <begin position="84"/>
        <end position="105"/>
    </location>
</feature>
<dbReference type="Gene3D" id="1.10.287.70">
    <property type="match status" value="1"/>
</dbReference>
<dbReference type="PANTHER" id="PTHR10153">
    <property type="entry name" value="SMALL CONDUCTANCE CALCIUM-ACTIVATED POTASSIUM CHANNEL"/>
    <property type="match status" value="1"/>
</dbReference>
<organism evidence="3 4">
    <name type="scientific">Stentor coeruleus</name>
    <dbReference type="NCBI Taxonomy" id="5963"/>
    <lineage>
        <taxon>Eukaryota</taxon>
        <taxon>Sar</taxon>
        <taxon>Alveolata</taxon>
        <taxon>Ciliophora</taxon>
        <taxon>Postciliodesmatophora</taxon>
        <taxon>Heterotrichea</taxon>
        <taxon>Heterotrichida</taxon>
        <taxon>Stentoridae</taxon>
        <taxon>Stentor</taxon>
    </lineage>
</organism>
<accession>A0A1R2C470</accession>
<evidence type="ECO:0000256" key="1">
    <source>
        <dbReference type="SAM" id="Phobius"/>
    </source>
</evidence>
<evidence type="ECO:0000259" key="2">
    <source>
        <dbReference type="Pfam" id="PF07885"/>
    </source>
</evidence>
<keyword evidence="1" id="KW-1133">Transmembrane helix</keyword>
<dbReference type="Pfam" id="PF07885">
    <property type="entry name" value="Ion_trans_2"/>
    <property type="match status" value="1"/>
</dbReference>
<dbReference type="GO" id="GO:0016286">
    <property type="term" value="F:small conductance calcium-activated potassium channel activity"/>
    <property type="evidence" value="ECO:0007669"/>
    <property type="project" value="InterPro"/>
</dbReference>
<feature type="domain" description="Potassium channel" evidence="2">
    <location>
        <begin position="229"/>
        <end position="300"/>
    </location>
</feature>
<protein>
    <recommendedName>
        <fullName evidence="2">Potassium channel domain-containing protein</fullName>
    </recommendedName>
</protein>
<reference evidence="3 4" key="1">
    <citation type="submission" date="2016-11" db="EMBL/GenBank/DDBJ databases">
        <title>The macronuclear genome of Stentor coeruleus: a giant cell with tiny introns.</title>
        <authorList>
            <person name="Slabodnick M."/>
            <person name="Ruby J.G."/>
            <person name="Reiff S.B."/>
            <person name="Swart E.C."/>
            <person name="Gosai S."/>
            <person name="Prabakaran S."/>
            <person name="Witkowska E."/>
            <person name="Larue G.E."/>
            <person name="Fisher S."/>
            <person name="Freeman R.M."/>
            <person name="Gunawardena J."/>
            <person name="Chu W."/>
            <person name="Stover N.A."/>
            <person name="Gregory B.D."/>
            <person name="Nowacki M."/>
            <person name="Derisi J."/>
            <person name="Roy S.W."/>
            <person name="Marshall W.F."/>
            <person name="Sood P."/>
        </authorList>
    </citation>
    <scope>NUCLEOTIDE SEQUENCE [LARGE SCALE GENOMIC DNA]</scope>
    <source>
        <strain evidence="3">WM001</strain>
    </source>
</reference>
<sequence length="444" mass="51186">MKSTKEQGQNVIYREVIDELKRKGTNKQSNMKLESIFKYRRWLKVIDSFAACLAVAGLSNQYYLTQILFYETPQYTITDRYNSFCYLGLAFTLFLLICIVMHYVIKSKVTQIKKSNIETEGFKRGVAFNLIIELLLCSVTSLPNVNVKWTGTMSGKYFIYHITDIFMMIMLLKTYLIMRLYEHYSKWTSFNAYKICKKYSTNADAFFGLKSDLKDRPFLTIGIVMGLLVIIFGIATQQSEKSYDGKCSNMDQLTNSEWLIIITMTTVGYGDIYPTTHLGRFFCLLACISGMILVSAMVVALNMASEFNKDQSIAYLAVRTKNREHEWYISAAEVIKAAFRKAKSNDLLSKYKSMLNLRKRVFNFKRKTELNALMDITSAEMLYDLQHKLEGKLLATKSIICDIPRLAERCESLLKTQKVLDQRLEKVMQQQKYISGQLDGSLGF</sequence>
<dbReference type="EMBL" id="MPUH01000291">
    <property type="protein sequence ID" value="OMJ83806.1"/>
    <property type="molecule type" value="Genomic_DNA"/>
</dbReference>
<dbReference type="AlphaFoldDB" id="A0A1R2C470"/>
<keyword evidence="1" id="KW-0812">Transmembrane</keyword>
<keyword evidence="1" id="KW-0472">Membrane</keyword>